<feature type="transmembrane region" description="Helical" evidence="1">
    <location>
        <begin position="6"/>
        <end position="24"/>
    </location>
</feature>
<dbReference type="VEuPathDB" id="MicrosporidiaDB:EDEG_03322"/>
<proteinExistence type="predicted"/>
<comment type="caution">
    <text evidence="2">The sequence shown here is derived from an EMBL/GenBank/DDBJ whole genome shotgun (WGS) entry which is preliminary data.</text>
</comment>
<gene>
    <name evidence="2" type="ORF">EDEG_03322</name>
</gene>
<keyword evidence="3" id="KW-1185">Reference proteome</keyword>
<evidence type="ECO:0000256" key="1">
    <source>
        <dbReference type="SAM" id="Phobius"/>
    </source>
</evidence>
<keyword evidence="1" id="KW-1133">Transmembrane helix</keyword>
<keyword evidence="1" id="KW-0812">Transmembrane</keyword>
<reference evidence="3" key="2">
    <citation type="submission" date="2015-07" db="EMBL/GenBank/DDBJ databases">
        <title>Contrasting host-pathogen interactions and genome evolution in two generalist and specialist microsporidian pathogens of mosquitoes.</title>
        <authorList>
            <consortium name="The Broad Institute Genomics Platform"/>
            <consortium name="The Broad Institute Genome Sequencing Center for Infectious Disease"/>
            <person name="Cuomo C.A."/>
            <person name="Sanscrainte N.D."/>
            <person name="Goldberg J.M."/>
            <person name="Heiman D."/>
            <person name="Young S."/>
            <person name="Zeng Q."/>
            <person name="Becnel J.J."/>
            <person name="Birren B.W."/>
        </authorList>
    </citation>
    <scope>NUCLEOTIDE SEQUENCE [LARGE SCALE GENOMIC DNA]</scope>
    <source>
        <strain evidence="3">USNM 41457</strain>
    </source>
</reference>
<dbReference type="HOGENOM" id="CLU_1170627_0_0_1"/>
<reference evidence="2 3" key="1">
    <citation type="submission" date="2011-08" db="EMBL/GenBank/DDBJ databases">
        <authorList>
            <person name="Liu Z.J."/>
            <person name="Shi F.L."/>
            <person name="Lu J.Q."/>
            <person name="Li M."/>
            <person name="Wang Z.L."/>
        </authorList>
    </citation>
    <scope>NUCLEOTIDE SEQUENCE [LARGE SCALE GENOMIC DNA]</scope>
    <source>
        <strain evidence="2 3">USNM 41457</strain>
    </source>
</reference>
<evidence type="ECO:0000313" key="3">
    <source>
        <dbReference type="Proteomes" id="UP000003163"/>
    </source>
</evidence>
<dbReference type="Proteomes" id="UP000003163">
    <property type="component" value="Unassembled WGS sequence"/>
</dbReference>
<sequence>MGKTIFVIMIPICIIIGYVINVWLGSAKDAFSLLNGPKSTFDILKNNDALAAIMLKQYNSVLDKQKSSERIKRLIENTNSKALFDNDYTKKGKNHIKKTNINPNSYQNNKLKNLLQIQKKANKQRLMRGKITQRMQKMKAVREKIRMYGAKEKINRAKTNPYRRIGNNNGKKPLGKLNVKGFSTATRVAINVARSAAYTVASTTLRAVSSFFAWFAPWLSILLTIIEVAVFVVTTVI</sequence>
<dbReference type="EMBL" id="AFBI03000082">
    <property type="protein sequence ID" value="EJW02238.1"/>
    <property type="molecule type" value="Genomic_DNA"/>
</dbReference>
<evidence type="ECO:0000313" key="2">
    <source>
        <dbReference type="EMBL" id="EJW02238.1"/>
    </source>
</evidence>
<dbReference type="AlphaFoldDB" id="J8ZRB4"/>
<organism evidence="2 3">
    <name type="scientific">Edhazardia aedis (strain USNM 41457)</name>
    <name type="common">Microsporidian parasite</name>
    <dbReference type="NCBI Taxonomy" id="1003232"/>
    <lineage>
        <taxon>Eukaryota</taxon>
        <taxon>Fungi</taxon>
        <taxon>Fungi incertae sedis</taxon>
        <taxon>Microsporidia</taxon>
        <taxon>Edhazardia</taxon>
    </lineage>
</organism>
<dbReference type="InParanoid" id="J8ZRB4"/>
<keyword evidence="1" id="KW-0472">Membrane</keyword>
<name>J8ZRB4_EDHAE</name>
<protein>
    <submittedName>
        <fullName evidence="2">Uncharacterized protein</fullName>
    </submittedName>
</protein>
<accession>J8ZRB4</accession>
<feature type="transmembrane region" description="Helical" evidence="1">
    <location>
        <begin position="211"/>
        <end position="233"/>
    </location>
</feature>